<dbReference type="EMBL" id="WTVR01000004">
    <property type="protein sequence ID" value="NMF87431.1"/>
    <property type="molecule type" value="Genomic_DNA"/>
</dbReference>
<feature type="transmembrane region" description="Helical" evidence="7">
    <location>
        <begin position="198"/>
        <end position="222"/>
    </location>
</feature>
<comment type="caution">
    <text evidence="8">The sequence shown here is derived from an EMBL/GenBank/DDBJ whole genome shotgun (WGS) entry which is preliminary data.</text>
</comment>
<feature type="transmembrane region" description="Helical" evidence="7">
    <location>
        <begin position="234"/>
        <end position="256"/>
    </location>
</feature>
<dbReference type="InterPro" id="IPR037272">
    <property type="entry name" value="SNS_sf"/>
</dbReference>
<keyword evidence="4 7" id="KW-1133">Transmembrane helix</keyword>
<dbReference type="PRINTS" id="PR00176">
    <property type="entry name" value="NANEUSMPORT"/>
</dbReference>
<keyword evidence="2 6" id="KW-0813">Transport</keyword>
<dbReference type="PROSITE" id="PS00610">
    <property type="entry name" value="NA_NEUROTRAN_SYMP_1"/>
    <property type="match status" value="1"/>
</dbReference>
<sequence>MSGIQSATATMAAGAVKVHDHWSSRMGFIIAAVGSAVGLGNIWKFPYMVGQSGGAAFVLVYLACIALIGLPIIVAEWLIGRRGQKNPVNTMVELAKKNGRSRNWALLGIGGTLAAFLILSFYSVIGGWAVSYLVEAGTGSFSGIDKDAAGALFNGLLADPAKLLLWHSVFMALTIGVVAMGVSGGLERATKILMPALGVILLIMVGYGMTTGSFGAAASYLFTPDWSKLNSGVVLAALGHAFFTLSLGMGVMIAYGSYLGQDINLLRAARTVAISDTVIALGAGMAIFPIVFANGLDPAAGPGLVFVTLPLAFGKISGGLILGVMFFALLIFAALTSSISLLEPAVELLEERTPLGRVGATVVAGLATWALGIAALLSFNEWSNVLIFGQNIFDLLDKLTSKFMLPLCGLGAIVFVAWCLDRESVRKDLGLGTTGFRLWNLLARYVAPIGVLAVFWNSL</sequence>
<protein>
    <recommendedName>
        <fullName evidence="6">Transporter</fullName>
    </recommendedName>
</protein>
<dbReference type="PANTHER" id="PTHR42948:SF1">
    <property type="entry name" value="TRANSPORTER"/>
    <property type="match status" value="1"/>
</dbReference>
<feature type="transmembrane region" description="Helical" evidence="7">
    <location>
        <begin position="104"/>
        <end position="125"/>
    </location>
</feature>
<dbReference type="Proteomes" id="UP000652074">
    <property type="component" value="Unassembled WGS sequence"/>
</dbReference>
<feature type="transmembrane region" description="Helical" evidence="7">
    <location>
        <begin position="164"/>
        <end position="186"/>
    </location>
</feature>
<feature type="transmembrane region" description="Helical" evidence="7">
    <location>
        <begin position="55"/>
        <end position="79"/>
    </location>
</feature>
<evidence type="ECO:0000313" key="9">
    <source>
        <dbReference type="Proteomes" id="UP000652074"/>
    </source>
</evidence>
<dbReference type="CDD" id="cd10336">
    <property type="entry name" value="SLC6sbd_Tyt1-Like"/>
    <property type="match status" value="1"/>
</dbReference>
<feature type="transmembrane region" description="Helical" evidence="7">
    <location>
        <begin position="399"/>
        <end position="420"/>
    </location>
</feature>
<organism evidence="8 9">
    <name type="scientific">Aromatoleum petrolei</name>
    <dbReference type="NCBI Taxonomy" id="76116"/>
    <lineage>
        <taxon>Bacteria</taxon>
        <taxon>Pseudomonadati</taxon>
        <taxon>Pseudomonadota</taxon>
        <taxon>Betaproteobacteria</taxon>
        <taxon>Rhodocyclales</taxon>
        <taxon>Rhodocyclaceae</taxon>
        <taxon>Aromatoleum</taxon>
    </lineage>
</organism>
<evidence type="ECO:0000313" key="8">
    <source>
        <dbReference type="EMBL" id="NMF87431.1"/>
    </source>
</evidence>
<keyword evidence="6" id="KW-0769">Symport</keyword>
<comment type="subcellular location">
    <subcellularLocation>
        <location evidence="1">Membrane</location>
        <topology evidence="1">Multi-pass membrane protein</topology>
    </subcellularLocation>
</comment>
<reference evidence="8 9" key="1">
    <citation type="submission" date="2019-12" db="EMBL/GenBank/DDBJ databases">
        <title>Comparative genomics gives insights into the taxonomy of the Azoarcus-Aromatoleum group and reveals separate origins of nif in the plant-associated Azoarcus and non-plant-associated Aromatoleum sub-groups.</title>
        <authorList>
            <person name="Lafos M."/>
            <person name="Maluk M."/>
            <person name="Batista M."/>
            <person name="Junghare M."/>
            <person name="Carmona M."/>
            <person name="Faoro H."/>
            <person name="Cruz L.M."/>
            <person name="Battistoni F."/>
            <person name="De Souza E."/>
            <person name="Pedrosa F."/>
            <person name="Chen W.-M."/>
            <person name="Poole P.S."/>
            <person name="Dixon R.A."/>
            <person name="James E.K."/>
        </authorList>
    </citation>
    <scope>NUCLEOTIDE SEQUENCE [LARGE SCALE GENOMIC DNA]</scope>
    <source>
        <strain evidence="8 9">ToN1</strain>
    </source>
</reference>
<evidence type="ECO:0000256" key="6">
    <source>
        <dbReference type="RuleBase" id="RU003732"/>
    </source>
</evidence>
<dbReference type="RefSeq" id="WP_169204869.1">
    <property type="nucleotide sequence ID" value="NZ_CP059560.1"/>
</dbReference>
<evidence type="ECO:0000256" key="2">
    <source>
        <dbReference type="ARBA" id="ARBA00022448"/>
    </source>
</evidence>
<dbReference type="PROSITE" id="PS50267">
    <property type="entry name" value="NA_NEUROTRAN_SYMP_3"/>
    <property type="match status" value="1"/>
</dbReference>
<feature type="transmembrane region" description="Helical" evidence="7">
    <location>
        <begin position="277"/>
        <end position="296"/>
    </location>
</feature>
<dbReference type="Pfam" id="PF00209">
    <property type="entry name" value="SNF"/>
    <property type="match status" value="2"/>
</dbReference>
<accession>A0ABX1MM61</accession>
<dbReference type="NCBIfam" id="NF037979">
    <property type="entry name" value="Na_transp"/>
    <property type="match status" value="1"/>
</dbReference>
<keyword evidence="3 6" id="KW-0812">Transmembrane</keyword>
<gene>
    <name evidence="8" type="ORF">GPA26_02940</name>
</gene>
<dbReference type="InterPro" id="IPR000175">
    <property type="entry name" value="Na/ntran_symport"/>
</dbReference>
<evidence type="ECO:0000256" key="7">
    <source>
        <dbReference type="SAM" id="Phobius"/>
    </source>
</evidence>
<feature type="transmembrane region" description="Helical" evidence="7">
    <location>
        <begin position="354"/>
        <end position="379"/>
    </location>
</feature>
<name>A0ABX1MM61_9RHOO</name>
<feature type="transmembrane region" description="Helical" evidence="7">
    <location>
        <begin position="26"/>
        <end position="43"/>
    </location>
</feature>
<proteinExistence type="inferred from homology"/>
<keyword evidence="9" id="KW-1185">Reference proteome</keyword>
<feature type="transmembrane region" description="Helical" evidence="7">
    <location>
        <begin position="441"/>
        <end position="458"/>
    </location>
</feature>
<evidence type="ECO:0000256" key="1">
    <source>
        <dbReference type="ARBA" id="ARBA00004141"/>
    </source>
</evidence>
<comment type="similarity">
    <text evidence="6">Belongs to the sodium:neurotransmitter symporter (SNF) (TC 2.A.22) family.</text>
</comment>
<evidence type="ECO:0000256" key="4">
    <source>
        <dbReference type="ARBA" id="ARBA00022989"/>
    </source>
</evidence>
<feature type="transmembrane region" description="Helical" evidence="7">
    <location>
        <begin position="316"/>
        <end position="342"/>
    </location>
</feature>
<dbReference type="PANTHER" id="PTHR42948">
    <property type="entry name" value="TRANSPORTER"/>
    <property type="match status" value="1"/>
</dbReference>
<evidence type="ECO:0000256" key="5">
    <source>
        <dbReference type="ARBA" id="ARBA00023136"/>
    </source>
</evidence>
<evidence type="ECO:0000256" key="3">
    <source>
        <dbReference type="ARBA" id="ARBA00022692"/>
    </source>
</evidence>
<dbReference type="SUPFAM" id="SSF161070">
    <property type="entry name" value="SNF-like"/>
    <property type="match status" value="1"/>
</dbReference>
<dbReference type="InterPro" id="IPR047218">
    <property type="entry name" value="YocR/YhdH-like"/>
</dbReference>
<keyword evidence="5 7" id="KW-0472">Membrane</keyword>